<dbReference type="PANTHER" id="PTHR42659:SF9">
    <property type="entry name" value="XANTHINE DEHYDROGENASE FAD-BINDING SUBUNIT XDHB-RELATED"/>
    <property type="match status" value="1"/>
</dbReference>
<dbReference type="InterPro" id="IPR016166">
    <property type="entry name" value="FAD-bd_PCMH"/>
</dbReference>
<dbReference type="InterPro" id="IPR036318">
    <property type="entry name" value="FAD-bd_PCMH-like_sf"/>
</dbReference>
<dbReference type="Proteomes" id="UP000321379">
    <property type="component" value="Unassembled WGS sequence"/>
</dbReference>
<dbReference type="InterPro" id="IPR016169">
    <property type="entry name" value="FAD-bd_PCMH_sub2"/>
</dbReference>
<dbReference type="PROSITE" id="PS51387">
    <property type="entry name" value="FAD_PCMH"/>
    <property type="match status" value="1"/>
</dbReference>
<gene>
    <name evidence="2" type="ORF">FVP33_12930</name>
</gene>
<feature type="domain" description="FAD-binding PCMH-type" evidence="1">
    <location>
        <begin position="1"/>
        <end position="179"/>
    </location>
</feature>
<organism evidence="2 3">
    <name type="scientific">Lacisediminihabitans profunda</name>
    <dbReference type="NCBI Taxonomy" id="2594790"/>
    <lineage>
        <taxon>Bacteria</taxon>
        <taxon>Bacillati</taxon>
        <taxon>Actinomycetota</taxon>
        <taxon>Actinomycetes</taxon>
        <taxon>Micrococcales</taxon>
        <taxon>Microbacteriaceae</taxon>
        <taxon>Lacisediminihabitans</taxon>
    </lineage>
</organism>
<name>A0A5C8URD8_9MICO</name>
<dbReference type="Gene3D" id="3.30.465.10">
    <property type="match status" value="1"/>
</dbReference>
<reference evidence="2 3" key="1">
    <citation type="submission" date="2019-08" db="EMBL/GenBank/DDBJ databases">
        <title>Bacterial whole genome sequence for Glaciihabitans sp. CHu50b-6-2.</title>
        <authorList>
            <person name="Jin L."/>
        </authorList>
    </citation>
    <scope>NUCLEOTIDE SEQUENCE [LARGE SCALE GENOMIC DNA]</scope>
    <source>
        <strain evidence="2 3">CHu50b-6-2</strain>
    </source>
</reference>
<dbReference type="EMBL" id="VRMG01000008">
    <property type="protein sequence ID" value="TXN30120.1"/>
    <property type="molecule type" value="Genomic_DNA"/>
</dbReference>
<dbReference type="AlphaFoldDB" id="A0A5C8URD8"/>
<dbReference type="SUPFAM" id="SSF56176">
    <property type="entry name" value="FAD-binding/transporter-associated domain-like"/>
    <property type="match status" value="1"/>
</dbReference>
<comment type="caution">
    <text evidence="2">The sequence shown here is derived from an EMBL/GenBank/DDBJ whole genome shotgun (WGS) entry which is preliminary data.</text>
</comment>
<accession>A0A5C8URD8</accession>
<dbReference type="GO" id="GO:0016491">
    <property type="term" value="F:oxidoreductase activity"/>
    <property type="evidence" value="ECO:0007669"/>
    <property type="project" value="InterPro"/>
</dbReference>
<evidence type="ECO:0000313" key="2">
    <source>
        <dbReference type="EMBL" id="TXN30120.1"/>
    </source>
</evidence>
<dbReference type="GO" id="GO:0071949">
    <property type="term" value="F:FAD binding"/>
    <property type="evidence" value="ECO:0007669"/>
    <property type="project" value="InterPro"/>
</dbReference>
<dbReference type="InterPro" id="IPR002346">
    <property type="entry name" value="Mopterin_DH_FAD-bd"/>
</dbReference>
<dbReference type="InterPro" id="IPR051312">
    <property type="entry name" value="Diverse_Substr_Oxidored"/>
</dbReference>
<proteinExistence type="predicted"/>
<evidence type="ECO:0000313" key="3">
    <source>
        <dbReference type="Proteomes" id="UP000321379"/>
    </source>
</evidence>
<sequence length="274" mass="29011">MDLIDVREIRVPNARDGLVFAPGERPLGGGTWLFSEPQPGLTGLVDLTALGWDPIRRTEAGLEIAATCTIAELAALTPRESRDPRPGQAADALFWQCAGSLLASFKIWNVATVGGNVALALPAGPMTSLAASLDAVAVIWTADGGERRTPVAELVTGVRSTGLTHGEVLRSLEIPESSLAARTGFRRIALSPLGRAGTVVIGRVDSSGETVITVTGGTTRPHQLRFDEIPGERALADAVDGIDDWYSDAHGTPDWRRAMSLLFAEQLRGELEAT</sequence>
<protein>
    <submittedName>
        <fullName evidence="2">FAD-binding molybdopterin dehydrogenase</fullName>
    </submittedName>
</protein>
<dbReference type="Pfam" id="PF00941">
    <property type="entry name" value="FAD_binding_5"/>
    <property type="match status" value="1"/>
</dbReference>
<dbReference type="PANTHER" id="PTHR42659">
    <property type="entry name" value="XANTHINE DEHYDROGENASE SUBUNIT C-RELATED"/>
    <property type="match status" value="1"/>
</dbReference>
<evidence type="ECO:0000259" key="1">
    <source>
        <dbReference type="PROSITE" id="PS51387"/>
    </source>
</evidence>
<keyword evidence="3" id="KW-1185">Reference proteome</keyword>